<comment type="catalytic activity">
    <reaction evidence="13">
        <text>GMP + diphosphate = guanine + 5-phospho-alpha-D-ribose 1-diphosphate</text>
        <dbReference type="Rhea" id="RHEA:25424"/>
        <dbReference type="ChEBI" id="CHEBI:16235"/>
        <dbReference type="ChEBI" id="CHEBI:33019"/>
        <dbReference type="ChEBI" id="CHEBI:58017"/>
        <dbReference type="ChEBI" id="CHEBI:58115"/>
        <dbReference type="EC" id="2.4.2.8"/>
    </reaction>
    <physiologicalReaction direction="right-to-left" evidence="13">
        <dbReference type="Rhea" id="RHEA:25426"/>
    </physiologicalReaction>
</comment>
<dbReference type="InterPro" id="IPR029057">
    <property type="entry name" value="PRTase-like"/>
</dbReference>
<keyword evidence="10 15" id="KW-0660">Purine salvage</keyword>
<dbReference type="GO" id="GO:0032263">
    <property type="term" value="P:GMP salvage"/>
    <property type="evidence" value="ECO:0007669"/>
    <property type="project" value="TreeGrafter"/>
</dbReference>
<evidence type="ECO:0000256" key="8">
    <source>
        <dbReference type="ARBA" id="ARBA00022679"/>
    </source>
</evidence>
<comment type="pathway">
    <text evidence="3 15">Purine metabolism; IMP biosynthesis via salvage pathway; IMP from hypoxanthine: step 1/1.</text>
</comment>
<evidence type="ECO:0000256" key="2">
    <source>
        <dbReference type="ARBA" id="ARBA00004496"/>
    </source>
</evidence>
<dbReference type="GO" id="GO:0000287">
    <property type="term" value="F:magnesium ion binding"/>
    <property type="evidence" value="ECO:0007669"/>
    <property type="project" value="TreeGrafter"/>
</dbReference>
<dbReference type="InterPro" id="IPR050408">
    <property type="entry name" value="HGPRT"/>
</dbReference>
<dbReference type="AlphaFoldDB" id="M4VCN7"/>
<evidence type="ECO:0000256" key="9">
    <source>
        <dbReference type="ARBA" id="ARBA00022723"/>
    </source>
</evidence>
<comment type="similarity">
    <text evidence="4 15">Belongs to the purine/pyrimidine phosphoribosyltransferase family.</text>
</comment>
<dbReference type="KEGG" id="bex:A11Q_2034"/>
<name>M4VCN7_9BACT</name>
<dbReference type="GO" id="GO:0000166">
    <property type="term" value="F:nucleotide binding"/>
    <property type="evidence" value="ECO:0007669"/>
    <property type="project" value="UniProtKB-KW"/>
</dbReference>
<dbReference type="UniPathway" id="UPA00591">
    <property type="reaction ID" value="UER00648"/>
</dbReference>
<evidence type="ECO:0000313" key="17">
    <source>
        <dbReference type="EMBL" id="AGH96250.1"/>
    </source>
</evidence>
<comment type="cofactor">
    <cofactor evidence="1 15">
        <name>Mg(2+)</name>
        <dbReference type="ChEBI" id="CHEBI:18420"/>
    </cofactor>
</comment>
<sequence>MNAKNLELKTYISEEKLAAKVAEIGKALTEKFKGKKVTAVCVLKGSFMFYSDLIRQIDTDITCEFFGVSSYHGGTTSSGEVKVTLDLSTPIEGQHVVLVEDIVDTGITMNYLKNAIESRKPASLTTVALLEKPDALKVPCKLDHVGFQITNEFVVGYGLDYDGYFRNLPYIAQVQNFQ</sequence>
<evidence type="ECO:0000256" key="5">
    <source>
        <dbReference type="ARBA" id="ARBA00011895"/>
    </source>
</evidence>
<dbReference type="GO" id="GO:0046100">
    <property type="term" value="P:hypoxanthine metabolic process"/>
    <property type="evidence" value="ECO:0007669"/>
    <property type="project" value="TreeGrafter"/>
</dbReference>
<dbReference type="GO" id="GO:0005829">
    <property type="term" value="C:cytosol"/>
    <property type="evidence" value="ECO:0007669"/>
    <property type="project" value="TreeGrafter"/>
</dbReference>
<evidence type="ECO:0000256" key="4">
    <source>
        <dbReference type="ARBA" id="ARBA00008391"/>
    </source>
</evidence>
<dbReference type="STRING" id="1184267.A11Q_2034"/>
<dbReference type="GO" id="GO:0006166">
    <property type="term" value="P:purine ribonucleoside salvage"/>
    <property type="evidence" value="ECO:0007669"/>
    <property type="project" value="UniProtKB-KW"/>
</dbReference>
<evidence type="ECO:0000259" key="16">
    <source>
        <dbReference type="Pfam" id="PF00156"/>
    </source>
</evidence>
<dbReference type="FunFam" id="3.40.50.2020:FF:000006">
    <property type="entry name" value="Hypoxanthine phosphoribosyltransferase"/>
    <property type="match status" value="1"/>
</dbReference>
<dbReference type="GO" id="GO:0032264">
    <property type="term" value="P:IMP salvage"/>
    <property type="evidence" value="ECO:0007669"/>
    <property type="project" value="UniProtKB-UniPathway"/>
</dbReference>
<evidence type="ECO:0000256" key="6">
    <source>
        <dbReference type="ARBA" id="ARBA00022490"/>
    </source>
</evidence>
<evidence type="ECO:0000256" key="3">
    <source>
        <dbReference type="ARBA" id="ARBA00004669"/>
    </source>
</evidence>
<evidence type="ECO:0000256" key="7">
    <source>
        <dbReference type="ARBA" id="ARBA00022676"/>
    </source>
</evidence>
<dbReference type="EMBL" id="CP003537">
    <property type="protein sequence ID" value="AGH96250.1"/>
    <property type="molecule type" value="Genomic_DNA"/>
</dbReference>
<dbReference type="InterPro" id="IPR005904">
    <property type="entry name" value="Hxn_phspho_trans"/>
</dbReference>
<dbReference type="PATRIC" id="fig|1184267.3.peg.2059"/>
<dbReference type="EC" id="2.4.2.8" evidence="5 15"/>
<dbReference type="GO" id="GO:0006178">
    <property type="term" value="P:guanine salvage"/>
    <property type="evidence" value="ECO:0007669"/>
    <property type="project" value="TreeGrafter"/>
</dbReference>
<evidence type="ECO:0000256" key="14">
    <source>
        <dbReference type="ARBA" id="ARBA00049402"/>
    </source>
</evidence>
<feature type="domain" description="Phosphoribosyltransferase" evidence="16">
    <location>
        <begin position="15"/>
        <end position="161"/>
    </location>
</feature>
<dbReference type="PANTHER" id="PTHR43340:SF1">
    <property type="entry name" value="HYPOXANTHINE PHOSPHORIBOSYLTRANSFERASE"/>
    <property type="match status" value="1"/>
</dbReference>
<keyword evidence="9 15" id="KW-0479">Metal-binding</keyword>
<comment type="subcellular location">
    <subcellularLocation>
        <location evidence="2 15">Cytoplasm</location>
    </subcellularLocation>
</comment>
<comment type="catalytic activity">
    <reaction evidence="14">
        <text>IMP + diphosphate = hypoxanthine + 5-phospho-alpha-D-ribose 1-diphosphate</text>
        <dbReference type="Rhea" id="RHEA:17973"/>
        <dbReference type="ChEBI" id="CHEBI:17368"/>
        <dbReference type="ChEBI" id="CHEBI:33019"/>
        <dbReference type="ChEBI" id="CHEBI:58017"/>
        <dbReference type="ChEBI" id="CHEBI:58053"/>
        <dbReference type="EC" id="2.4.2.8"/>
    </reaction>
    <physiologicalReaction direction="right-to-left" evidence="14">
        <dbReference type="Rhea" id="RHEA:17975"/>
    </physiologicalReaction>
</comment>
<dbReference type="GO" id="GO:0052657">
    <property type="term" value="F:guanine phosphoribosyltransferase activity"/>
    <property type="evidence" value="ECO:0007669"/>
    <property type="project" value="UniProtKB-ARBA"/>
</dbReference>
<dbReference type="GO" id="GO:0004422">
    <property type="term" value="F:hypoxanthine phosphoribosyltransferase activity"/>
    <property type="evidence" value="ECO:0007669"/>
    <property type="project" value="InterPro"/>
</dbReference>
<dbReference type="Gene3D" id="3.40.50.2020">
    <property type="match status" value="1"/>
</dbReference>
<keyword evidence="8 15" id="KW-0808">Transferase</keyword>
<evidence type="ECO:0000256" key="15">
    <source>
        <dbReference type="RuleBase" id="RU364099"/>
    </source>
</evidence>
<dbReference type="eggNOG" id="COG0634">
    <property type="taxonomic scope" value="Bacteria"/>
</dbReference>
<keyword evidence="11 15" id="KW-0547">Nucleotide-binding</keyword>
<dbReference type="CDD" id="cd06223">
    <property type="entry name" value="PRTases_typeI"/>
    <property type="match status" value="1"/>
</dbReference>
<dbReference type="Proteomes" id="UP000012040">
    <property type="component" value="Chromosome"/>
</dbReference>
<evidence type="ECO:0000256" key="10">
    <source>
        <dbReference type="ARBA" id="ARBA00022726"/>
    </source>
</evidence>
<evidence type="ECO:0000256" key="13">
    <source>
        <dbReference type="ARBA" id="ARBA00048811"/>
    </source>
</evidence>
<dbReference type="SUPFAM" id="SSF53271">
    <property type="entry name" value="PRTase-like"/>
    <property type="match status" value="1"/>
</dbReference>
<organism evidence="17 18">
    <name type="scientific">Pseudobdellovibrio exovorus JSS</name>
    <dbReference type="NCBI Taxonomy" id="1184267"/>
    <lineage>
        <taxon>Bacteria</taxon>
        <taxon>Pseudomonadati</taxon>
        <taxon>Bdellovibrionota</taxon>
        <taxon>Bdellovibrionia</taxon>
        <taxon>Bdellovibrionales</taxon>
        <taxon>Pseudobdellovibrionaceae</taxon>
        <taxon>Pseudobdellovibrio</taxon>
    </lineage>
</organism>
<keyword evidence="7 15" id="KW-0328">Glycosyltransferase</keyword>
<keyword evidence="6 15" id="KW-0963">Cytoplasm</keyword>
<gene>
    <name evidence="17" type="ORF">A11Q_2034</name>
</gene>
<dbReference type="PANTHER" id="PTHR43340">
    <property type="entry name" value="HYPOXANTHINE-GUANINE PHOSPHORIBOSYLTRANSFERASE"/>
    <property type="match status" value="1"/>
</dbReference>
<evidence type="ECO:0000256" key="11">
    <source>
        <dbReference type="ARBA" id="ARBA00022741"/>
    </source>
</evidence>
<accession>M4VCN7</accession>
<evidence type="ECO:0000256" key="1">
    <source>
        <dbReference type="ARBA" id="ARBA00001946"/>
    </source>
</evidence>
<dbReference type="Pfam" id="PF00156">
    <property type="entry name" value="Pribosyltran"/>
    <property type="match status" value="1"/>
</dbReference>
<reference evidence="17 18" key="1">
    <citation type="journal article" date="2013" name="ISME J.">
        <title>By their genes ye shall know them: genomic signatures of predatory bacteria.</title>
        <authorList>
            <person name="Pasternak Z."/>
            <person name="Pietrokovski S."/>
            <person name="Rotem O."/>
            <person name="Gophna U."/>
            <person name="Lurie-Weinberger M.N."/>
            <person name="Jurkevitch E."/>
        </authorList>
    </citation>
    <scope>NUCLEOTIDE SEQUENCE [LARGE SCALE GENOMIC DNA]</scope>
    <source>
        <strain evidence="17 18">JSS</strain>
    </source>
</reference>
<dbReference type="HOGENOM" id="CLU_073615_0_0_7"/>
<evidence type="ECO:0000256" key="12">
    <source>
        <dbReference type="ARBA" id="ARBA00022842"/>
    </source>
</evidence>
<keyword evidence="18" id="KW-1185">Reference proteome</keyword>
<dbReference type="RefSeq" id="WP_015470740.1">
    <property type="nucleotide sequence ID" value="NC_020813.1"/>
</dbReference>
<evidence type="ECO:0000313" key="18">
    <source>
        <dbReference type="Proteomes" id="UP000012040"/>
    </source>
</evidence>
<dbReference type="NCBIfam" id="TIGR01203">
    <property type="entry name" value="HGPRTase"/>
    <property type="match status" value="1"/>
</dbReference>
<dbReference type="OrthoDB" id="5292335at2"/>
<dbReference type="InterPro" id="IPR000836">
    <property type="entry name" value="PRTase_dom"/>
</dbReference>
<protein>
    <recommendedName>
        <fullName evidence="5 15">Hypoxanthine phosphoribosyltransferase</fullName>
        <ecNumber evidence="5 15">2.4.2.8</ecNumber>
    </recommendedName>
</protein>
<proteinExistence type="inferred from homology"/>
<keyword evidence="12 15" id="KW-0460">Magnesium</keyword>